<feature type="compositionally biased region" description="Polar residues" evidence="1">
    <location>
        <begin position="100"/>
        <end position="111"/>
    </location>
</feature>
<accession>A0ABQ7VB92</accession>
<evidence type="ECO:0000313" key="2">
    <source>
        <dbReference type="EMBL" id="KAH0761355.1"/>
    </source>
</evidence>
<reference evidence="2 3" key="1">
    <citation type="journal article" date="2021" name="bioRxiv">
        <title>Chromosome-scale and haplotype-resolved genome assembly of a tetraploid potato cultivar.</title>
        <authorList>
            <person name="Sun H."/>
            <person name="Jiao W.-B."/>
            <person name="Krause K."/>
            <person name="Campoy J.A."/>
            <person name="Goel M."/>
            <person name="Folz-Donahue K."/>
            <person name="Kukat C."/>
            <person name="Huettel B."/>
            <person name="Schneeberger K."/>
        </authorList>
    </citation>
    <scope>NUCLEOTIDE SEQUENCE [LARGE SCALE GENOMIC DNA]</scope>
    <source>
        <strain evidence="2">SolTubOtavaFocal</strain>
        <tissue evidence="2">Leaves</tissue>
    </source>
</reference>
<evidence type="ECO:0000313" key="3">
    <source>
        <dbReference type="Proteomes" id="UP000826656"/>
    </source>
</evidence>
<gene>
    <name evidence="2" type="ORF">KY290_017428</name>
</gene>
<proteinExistence type="predicted"/>
<evidence type="ECO:0000256" key="1">
    <source>
        <dbReference type="SAM" id="MobiDB-lite"/>
    </source>
</evidence>
<feature type="compositionally biased region" description="Basic and acidic residues" evidence="1">
    <location>
        <begin position="56"/>
        <end position="69"/>
    </location>
</feature>
<organism evidence="2 3">
    <name type="scientific">Solanum tuberosum</name>
    <name type="common">Potato</name>
    <dbReference type="NCBI Taxonomy" id="4113"/>
    <lineage>
        <taxon>Eukaryota</taxon>
        <taxon>Viridiplantae</taxon>
        <taxon>Streptophyta</taxon>
        <taxon>Embryophyta</taxon>
        <taxon>Tracheophyta</taxon>
        <taxon>Spermatophyta</taxon>
        <taxon>Magnoliopsida</taxon>
        <taxon>eudicotyledons</taxon>
        <taxon>Gunneridae</taxon>
        <taxon>Pentapetalae</taxon>
        <taxon>asterids</taxon>
        <taxon>lamiids</taxon>
        <taxon>Solanales</taxon>
        <taxon>Solanaceae</taxon>
        <taxon>Solanoideae</taxon>
        <taxon>Solaneae</taxon>
        <taxon>Solanum</taxon>
    </lineage>
</organism>
<feature type="compositionally biased region" description="Basic and acidic residues" evidence="1">
    <location>
        <begin position="1"/>
        <end position="27"/>
    </location>
</feature>
<protein>
    <submittedName>
        <fullName evidence="2">Uncharacterized protein</fullName>
    </submittedName>
</protein>
<comment type="caution">
    <text evidence="2">The sequence shown here is derived from an EMBL/GenBank/DDBJ whole genome shotgun (WGS) entry which is preliminary data.</text>
</comment>
<feature type="region of interest" description="Disordered" evidence="1">
    <location>
        <begin position="1"/>
        <end position="36"/>
    </location>
</feature>
<feature type="region of interest" description="Disordered" evidence="1">
    <location>
        <begin position="95"/>
        <end position="150"/>
    </location>
</feature>
<sequence length="150" mass="17046">MDNRKEKQEEDEVHQHNKRIDRFEEPKHKKGGWKKQPKNIWAKVDIAIGNKFDALENKDQETEMEDSSKGAEVQTNEIQSKQFEKEITREWVERAFGKQGQKSTPGVQGSHNNKEKNSISQHTTMKRGEPVGVSSKLGGTSNNTVNSASV</sequence>
<keyword evidence="3" id="KW-1185">Reference proteome</keyword>
<name>A0ABQ7VB92_SOLTU</name>
<feature type="region of interest" description="Disordered" evidence="1">
    <location>
        <begin position="56"/>
        <end position="81"/>
    </location>
</feature>
<dbReference type="Proteomes" id="UP000826656">
    <property type="component" value="Unassembled WGS sequence"/>
</dbReference>
<feature type="compositionally biased region" description="Polar residues" evidence="1">
    <location>
        <begin position="137"/>
        <end position="150"/>
    </location>
</feature>
<dbReference type="EMBL" id="JAIVGD010000013">
    <property type="protein sequence ID" value="KAH0761355.1"/>
    <property type="molecule type" value="Genomic_DNA"/>
</dbReference>